<dbReference type="PANTHER" id="PTHR30535:SF4">
    <property type="entry name" value="HEMIN-BINDING PERIPLASMIC PROTEIN HMUT"/>
    <property type="match status" value="1"/>
</dbReference>
<dbReference type="Proteomes" id="UP000601597">
    <property type="component" value="Unassembled WGS sequence"/>
</dbReference>
<protein>
    <submittedName>
        <fullName evidence="4">Hemin ABC transporter substrate-binding protein</fullName>
    </submittedName>
</protein>
<name>A0ABQ3BA43_9GAMM</name>
<dbReference type="NCBIfam" id="NF038402">
    <property type="entry name" value="TroA_like"/>
    <property type="match status" value="1"/>
</dbReference>
<proteinExistence type="predicted"/>
<feature type="domain" description="Fe/B12 periplasmic-binding" evidence="3">
    <location>
        <begin position="24"/>
        <end position="274"/>
    </location>
</feature>
<dbReference type="Pfam" id="PF01497">
    <property type="entry name" value="Peripla_BP_2"/>
    <property type="match status" value="1"/>
</dbReference>
<dbReference type="InterPro" id="IPR054828">
    <property type="entry name" value="Vit_B12_bind_prot"/>
</dbReference>
<accession>A0ABQ3BA43</accession>
<reference evidence="5" key="1">
    <citation type="journal article" date="2019" name="Int. J. Syst. Evol. Microbiol.">
        <title>The Global Catalogue of Microorganisms (GCM) 10K type strain sequencing project: providing services to taxonomists for standard genome sequencing and annotation.</title>
        <authorList>
            <consortium name="The Broad Institute Genomics Platform"/>
            <consortium name="The Broad Institute Genome Sequencing Center for Infectious Disease"/>
            <person name="Wu L."/>
            <person name="Ma J."/>
        </authorList>
    </citation>
    <scope>NUCLEOTIDE SEQUENCE [LARGE SCALE GENOMIC DNA]</scope>
    <source>
        <strain evidence="5">KCTC 22280</strain>
    </source>
</reference>
<sequence>MRLTVVAALCALLLPVVGQADDRRVVSADGAITEIIYAIGAQDQLVAVDTTSRYPASVADLPRVGYLRALPFEGVLALDPDVLITTEEAAPDETLERLARAGVSVRQLPVARTPEATVGRVRAVGDVMGRAAAAERLATELEHQVASVVAKRSEAPAPRVLFLLAAGPRGVMIAGDNTAAQAMLETLGAENAVTGIQGYKPAGREALLASRPDAIVIAETRPGQFDIDDWPELAALPAWQQGHHVTSDSMLLLGFGPRLADALATIVRALPAGEQVSQHGS</sequence>
<dbReference type="InterPro" id="IPR002491">
    <property type="entry name" value="ABC_transptr_periplasmic_BD"/>
</dbReference>
<comment type="caution">
    <text evidence="4">The sequence shown here is derived from an EMBL/GenBank/DDBJ whole genome shotgun (WGS) entry which is preliminary data.</text>
</comment>
<dbReference type="PANTHER" id="PTHR30535">
    <property type="entry name" value="VITAMIN B12-BINDING PROTEIN"/>
    <property type="match status" value="1"/>
</dbReference>
<dbReference type="Gene3D" id="3.40.50.1980">
    <property type="entry name" value="Nitrogenase molybdenum iron protein domain"/>
    <property type="match status" value="2"/>
</dbReference>
<keyword evidence="5" id="KW-1185">Reference proteome</keyword>
<feature type="signal peptide" evidence="2">
    <location>
        <begin position="1"/>
        <end position="20"/>
    </location>
</feature>
<evidence type="ECO:0000256" key="1">
    <source>
        <dbReference type="ARBA" id="ARBA00022729"/>
    </source>
</evidence>
<feature type="chain" id="PRO_5046303287" evidence="2">
    <location>
        <begin position="21"/>
        <end position="281"/>
    </location>
</feature>
<dbReference type="InterPro" id="IPR050902">
    <property type="entry name" value="ABC_Transporter_SBP"/>
</dbReference>
<dbReference type="EMBL" id="BMXV01000007">
    <property type="protein sequence ID" value="GGY80743.1"/>
    <property type="molecule type" value="Genomic_DNA"/>
</dbReference>
<evidence type="ECO:0000256" key="2">
    <source>
        <dbReference type="SAM" id="SignalP"/>
    </source>
</evidence>
<dbReference type="RefSeq" id="WP_189577614.1">
    <property type="nucleotide sequence ID" value="NZ_BMXV01000007.1"/>
</dbReference>
<keyword evidence="1 2" id="KW-0732">Signal</keyword>
<dbReference type="SUPFAM" id="SSF53807">
    <property type="entry name" value="Helical backbone' metal receptor"/>
    <property type="match status" value="1"/>
</dbReference>
<organism evidence="4 5">
    <name type="scientific">Marinobacter zhanjiangensis</name>
    <dbReference type="NCBI Taxonomy" id="578215"/>
    <lineage>
        <taxon>Bacteria</taxon>
        <taxon>Pseudomonadati</taxon>
        <taxon>Pseudomonadota</taxon>
        <taxon>Gammaproteobacteria</taxon>
        <taxon>Pseudomonadales</taxon>
        <taxon>Marinobacteraceae</taxon>
        <taxon>Marinobacter</taxon>
    </lineage>
</organism>
<dbReference type="PROSITE" id="PS50983">
    <property type="entry name" value="FE_B12_PBP"/>
    <property type="match status" value="1"/>
</dbReference>
<evidence type="ECO:0000259" key="3">
    <source>
        <dbReference type="PROSITE" id="PS50983"/>
    </source>
</evidence>
<gene>
    <name evidence="4" type="ORF">GCM10007071_30140</name>
</gene>
<evidence type="ECO:0000313" key="4">
    <source>
        <dbReference type="EMBL" id="GGY80743.1"/>
    </source>
</evidence>
<evidence type="ECO:0000313" key="5">
    <source>
        <dbReference type="Proteomes" id="UP000601597"/>
    </source>
</evidence>